<proteinExistence type="predicted"/>
<gene>
    <name evidence="2" type="ORF">NDU88_000980</name>
</gene>
<name>A0AAV7LA02_PLEWA</name>
<reference evidence="2" key="1">
    <citation type="journal article" date="2022" name="bioRxiv">
        <title>Sequencing and chromosome-scale assembly of the giantPleurodeles waltlgenome.</title>
        <authorList>
            <person name="Brown T."/>
            <person name="Elewa A."/>
            <person name="Iarovenko S."/>
            <person name="Subramanian E."/>
            <person name="Araus A.J."/>
            <person name="Petzold A."/>
            <person name="Susuki M."/>
            <person name="Suzuki K.-i.T."/>
            <person name="Hayashi T."/>
            <person name="Toyoda A."/>
            <person name="Oliveira C."/>
            <person name="Osipova E."/>
            <person name="Leigh N.D."/>
            <person name="Simon A."/>
            <person name="Yun M.H."/>
        </authorList>
    </citation>
    <scope>NUCLEOTIDE SEQUENCE</scope>
    <source>
        <strain evidence="2">20211129_DDA</strain>
        <tissue evidence="2">Liver</tissue>
    </source>
</reference>
<accession>A0AAV7LA02</accession>
<dbReference type="AlphaFoldDB" id="A0AAV7LA02"/>
<comment type="caution">
    <text evidence="2">The sequence shown here is derived from an EMBL/GenBank/DDBJ whole genome shotgun (WGS) entry which is preliminary data.</text>
</comment>
<feature type="region of interest" description="Disordered" evidence="1">
    <location>
        <begin position="48"/>
        <end position="83"/>
    </location>
</feature>
<sequence>MMRPLPTGAAVNREGGGRLRASVTEKLTGLHGTAHKSIVEFRGKAGGVLHVDSPVPSDALRGARTARDRQEGRACRQKQDGEN</sequence>
<protein>
    <submittedName>
        <fullName evidence="2">Uncharacterized protein</fullName>
    </submittedName>
</protein>
<evidence type="ECO:0000313" key="2">
    <source>
        <dbReference type="EMBL" id="KAJ1087817.1"/>
    </source>
</evidence>
<organism evidence="2 3">
    <name type="scientific">Pleurodeles waltl</name>
    <name type="common">Iberian ribbed newt</name>
    <dbReference type="NCBI Taxonomy" id="8319"/>
    <lineage>
        <taxon>Eukaryota</taxon>
        <taxon>Metazoa</taxon>
        <taxon>Chordata</taxon>
        <taxon>Craniata</taxon>
        <taxon>Vertebrata</taxon>
        <taxon>Euteleostomi</taxon>
        <taxon>Amphibia</taxon>
        <taxon>Batrachia</taxon>
        <taxon>Caudata</taxon>
        <taxon>Salamandroidea</taxon>
        <taxon>Salamandridae</taxon>
        <taxon>Pleurodelinae</taxon>
        <taxon>Pleurodeles</taxon>
    </lineage>
</organism>
<dbReference type="Proteomes" id="UP001066276">
    <property type="component" value="Chromosome 11"/>
</dbReference>
<keyword evidence="3" id="KW-1185">Reference proteome</keyword>
<dbReference type="EMBL" id="JANPWB010000015">
    <property type="protein sequence ID" value="KAJ1087817.1"/>
    <property type="molecule type" value="Genomic_DNA"/>
</dbReference>
<evidence type="ECO:0000256" key="1">
    <source>
        <dbReference type="SAM" id="MobiDB-lite"/>
    </source>
</evidence>
<evidence type="ECO:0000313" key="3">
    <source>
        <dbReference type="Proteomes" id="UP001066276"/>
    </source>
</evidence>
<feature type="compositionally biased region" description="Basic and acidic residues" evidence="1">
    <location>
        <begin position="65"/>
        <end position="83"/>
    </location>
</feature>